<dbReference type="InterPro" id="IPR035930">
    <property type="entry name" value="FomD-like_sf"/>
</dbReference>
<dbReference type="GO" id="GO:0016787">
    <property type="term" value="F:hydrolase activity"/>
    <property type="evidence" value="ECO:0007669"/>
    <property type="project" value="UniProtKB-KW"/>
</dbReference>
<evidence type="ECO:0000313" key="3">
    <source>
        <dbReference type="EMBL" id="BBA96461.1"/>
    </source>
</evidence>
<dbReference type="InterPro" id="IPR007295">
    <property type="entry name" value="DUF402"/>
</dbReference>
<dbReference type="PANTHER" id="PTHR39159:SF1">
    <property type="entry name" value="UPF0374 PROTEIN YGAC"/>
    <property type="match status" value="1"/>
</dbReference>
<reference evidence="3 4" key="4">
    <citation type="journal article" date="2020" name="Sci. Rep.">
        <title>beta-carboline chemical signals induce reveromycin production through a LuxR family regulator in Streptomyces sp. SN-593.</title>
        <authorList>
            <person name="Panthee S."/>
            <person name="Kito N."/>
            <person name="Hayashi T."/>
            <person name="Shimizu T."/>
            <person name="Ishikawa J."/>
            <person name="Hamamoto H."/>
            <person name="Osada H."/>
            <person name="Takahashi S."/>
        </authorList>
    </citation>
    <scope>NUCLEOTIDE SEQUENCE [LARGE SCALE GENOMIC DNA]</scope>
    <source>
        <strain evidence="3 4">SN-593</strain>
    </source>
</reference>
<reference evidence="3 4" key="2">
    <citation type="journal article" date="2011" name="J. Antibiot.">
        <title>Furaquinocins I and J: novel polyketide isoprenoid hybrid compounds from Streptomyces reveromyceticus SN-593.</title>
        <authorList>
            <person name="Panthee S."/>
            <person name="Takahashi S."/>
            <person name="Takagi H."/>
            <person name="Nogawa T."/>
            <person name="Oowada E."/>
            <person name="Uramoto M."/>
            <person name="Osada H."/>
        </authorList>
    </citation>
    <scope>NUCLEOTIDE SEQUENCE [LARGE SCALE GENOMIC DNA]</scope>
    <source>
        <strain evidence="3 4">SN-593</strain>
    </source>
</reference>
<reference evidence="3 4" key="3">
    <citation type="journal article" date="2011" name="Nat. Chem. Biol.">
        <title>Reveromycin A biosynthesis uses RevG and RevJ for stereospecific spiroacetal formation.</title>
        <authorList>
            <person name="Takahashi S."/>
            <person name="Toyoda A."/>
            <person name="Sekiyama Y."/>
            <person name="Takagi H."/>
            <person name="Nogawa T."/>
            <person name="Uramoto M."/>
            <person name="Suzuki R."/>
            <person name="Koshino H."/>
            <person name="Kumano T."/>
            <person name="Panthee S."/>
            <person name="Dairi T."/>
            <person name="Ishikawa J."/>
            <person name="Ikeda H."/>
            <person name="Sakaki Y."/>
            <person name="Osada H."/>
        </authorList>
    </citation>
    <scope>NUCLEOTIDE SEQUENCE [LARGE SCALE GENOMIC DNA]</scope>
    <source>
        <strain evidence="3 4">SN-593</strain>
    </source>
</reference>
<name>A0A7U3UPP4_9ACTN</name>
<evidence type="ECO:0000313" key="4">
    <source>
        <dbReference type="Proteomes" id="UP000595703"/>
    </source>
</evidence>
<dbReference type="Proteomes" id="UP000595703">
    <property type="component" value="Chromosome"/>
</dbReference>
<reference evidence="3 4" key="1">
    <citation type="journal article" date="2010" name="J. Bacteriol.">
        <title>Biochemical characterization of a novel indole prenyltransferase from Streptomyces sp. SN-593.</title>
        <authorList>
            <person name="Takahashi S."/>
            <person name="Takagi H."/>
            <person name="Toyoda A."/>
            <person name="Uramoto M."/>
            <person name="Nogawa T."/>
            <person name="Ueki M."/>
            <person name="Sakaki Y."/>
            <person name="Osada H."/>
        </authorList>
    </citation>
    <scope>NUCLEOTIDE SEQUENCE [LARGE SCALE GENOMIC DNA]</scope>
    <source>
        <strain evidence="3 4">SN-593</strain>
    </source>
</reference>
<dbReference type="Gene3D" id="2.40.380.10">
    <property type="entry name" value="FomD-like"/>
    <property type="match status" value="1"/>
</dbReference>
<dbReference type="Pfam" id="PF04167">
    <property type="entry name" value="DUF402"/>
    <property type="match status" value="1"/>
</dbReference>
<dbReference type="EMBL" id="AP018365">
    <property type="protein sequence ID" value="BBA96461.1"/>
    <property type="molecule type" value="Genomic_DNA"/>
</dbReference>
<accession>A0A7U3UPP4</accession>
<evidence type="ECO:0000256" key="1">
    <source>
        <dbReference type="ARBA" id="ARBA00022801"/>
    </source>
</evidence>
<dbReference type="InterPro" id="IPR050212">
    <property type="entry name" value="Ntdp-like"/>
</dbReference>
<dbReference type="PANTHER" id="PTHR39159">
    <property type="match status" value="1"/>
</dbReference>
<dbReference type="KEGG" id="arev:RVR_1775"/>
<gene>
    <name evidence="3" type="ORF">RVR_1775</name>
</gene>
<dbReference type="SUPFAM" id="SSF159234">
    <property type="entry name" value="FomD-like"/>
    <property type="match status" value="1"/>
</dbReference>
<keyword evidence="4" id="KW-1185">Reference proteome</keyword>
<feature type="domain" description="DUF402" evidence="2">
    <location>
        <begin position="23"/>
        <end position="162"/>
    </location>
</feature>
<evidence type="ECO:0000259" key="2">
    <source>
        <dbReference type="Pfam" id="PF04167"/>
    </source>
</evidence>
<proteinExistence type="predicted"/>
<sequence length="182" mass="20595">MTRMPAFDGTADDLVQVNYTKYDGSLHWNLRMRRLGEDEHGTWLGLPADSTTRKGYDLTMTLPEAHIILFPTDAWWTATFNAAPHRTEIYCDITTPPHWPATNEVTMVDLDLDVLRRRGTRLPILVDEDEFAEHQVQYGYPADVIRSAVQSASWLMNVIGEGSGPFDGAHERWLAQVAQPSP</sequence>
<keyword evidence="1" id="KW-0378">Hydrolase</keyword>
<dbReference type="AlphaFoldDB" id="A0A7U3UPP4"/>
<protein>
    <recommendedName>
        <fullName evidence="2">DUF402 domain-containing protein</fullName>
    </recommendedName>
</protein>
<organism evidence="3 4">
    <name type="scientific">Actinacidiphila reveromycinica</name>
    <dbReference type="NCBI Taxonomy" id="659352"/>
    <lineage>
        <taxon>Bacteria</taxon>
        <taxon>Bacillati</taxon>
        <taxon>Actinomycetota</taxon>
        <taxon>Actinomycetes</taxon>
        <taxon>Kitasatosporales</taxon>
        <taxon>Streptomycetaceae</taxon>
        <taxon>Actinacidiphila</taxon>
    </lineage>
</organism>